<feature type="domain" description="HTH gntR-type" evidence="6">
    <location>
        <begin position="4"/>
        <end position="70"/>
    </location>
</feature>
<evidence type="ECO:0000256" key="4">
    <source>
        <dbReference type="ARBA" id="ARBA00023125"/>
    </source>
</evidence>
<dbReference type="InterPro" id="IPR000524">
    <property type="entry name" value="Tscrpt_reg_HTH_GntR"/>
</dbReference>
<dbReference type="GO" id="GO:0003700">
    <property type="term" value="F:DNA-binding transcription factor activity"/>
    <property type="evidence" value="ECO:0007669"/>
    <property type="project" value="InterPro"/>
</dbReference>
<dbReference type="GO" id="GO:0003677">
    <property type="term" value="F:DNA binding"/>
    <property type="evidence" value="ECO:0007669"/>
    <property type="project" value="UniProtKB-KW"/>
</dbReference>
<dbReference type="InterPro" id="IPR015421">
    <property type="entry name" value="PyrdxlP-dep_Trfase_major"/>
</dbReference>
<sequence>MFDSSSSEKILKDLREEVQRYPPGTKLPSSRALVKRYRASAGTVSRAIAALAGEGLVDPVPGSGVFRAQERPGRARAVDCSWQEVALNAEPGGLAATVRHDAASILSYLQVQPPEIVDLASGYPHASLQPEQALAAAHARAGRRPGAWARPPVEGIAELREWFARDISAALSPSDVLVCAGGQGALACALRSLAQPGAAVLVESPTYPGVLAAARAAGLRPVPVPVDADGVRVELLAKAFASSGAGVFVCQPLFQNPTGATLAAERRPLVLAAAREAGAFVVEDDFVRRLGHGGPLLAPLVEDDADGRVVHIHSLTKATSPNLRVGALVARGAAFERLRTAQVIDNFFVPKPLQETALELVGSPAWPRHLRFLAAELGQRQAASVSALAERLPEFEVTLIPKGGYHLWLRLPEDSPEEAAVVAAARQAGVVVTSGGPYFASEPSARFLRLSYAAASNVAGVLDGVRRLAEGWRAARSA</sequence>
<dbReference type="PROSITE" id="PS50949">
    <property type="entry name" value="HTH_GNTR"/>
    <property type="match status" value="1"/>
</dbReference>
<accession>U1M1H3</accession>
<dbReference type="SUPFAM" id="SSF53383">
    <property type="entry name" value="PLP-dependent transferases"/>
    <property type="match status" value="1"/>
</dbReference>
<evidence type="ECO:0000313" key="7">
    <source>
        <dbReference type="EMBL" id="ERG69232.1"/>
    </source>
</evidence>
<proteinExistence type="inferred from homology"/>
<dbReference type="Gene3D" id="1.10.10.10">
    <property type="entry name" value="Winged helix-like DNA-binding domain superfamily/Winged helix DNA-binding domain"/>
    <property type="match status" value="1"/>
</dbReference>
<dbReference type="EMBL" id="ACZI02000003">
    <property type="protein sequence ID" value="ERG69232.1"/>
    <property type="molecule type" value="Genomic_DNA"/>
</dbReference>
<dbReference type="SMART" id="SM00345">
    <property type="entry name" value="HTH_GNTR"/>
    <property type="match status" value="1"/>
</dbReference>
<evidence type="ECO:0000256" key="5">
    <source>
        <dbReference type="ARBA" id="ARBA00023163"/>
    </source>
</evidence>
<keyword evidence="5" id="KW-0804">Transcription</keyword>
<dbReference type="Gene3D" id="3.40.640.10">
    <property type="entry name" value="Type I PLP-dependent aspartate aminotransferase-like (Major domain)"/>
    <property type="match status" value="1"/>
</dbReference>
<dbReference type="OrthoDB" id="9802328at2"/>
<gene>
    <name evidence="7" type="ORF">HMPREF9336_04376</name>
</gene>
<dbReference type="InterPro" id="IPR036390">
    <property type="entry name" value="WH_DNA-bd_sf"/>
</dbReference>
<dbReference type="Proteomes" id="UP000004816">
    <property type="component" value="Unassembled WGS sequence"/>
</dbReference>
<dbReference type="CDD" id="cd00609">
    <property type="entry name" value="AAT_like"/>
    <property type="match status" value="1"/>
</dbReference>
<dbReference type="InterPro" id="IPR036388">
    <property type="entry name" value="WH-like_DNA-bd_sf"/>
</dbReference>
<keyword evidence="4" id="KW-0238">DNA-binding</keyword>
<evidence type="ECO:0000256" key="2">
    <source>
        <dbReference type="ARBA" id="ARBA00022898"/>
    </source>
</evidence>
<dbReference type="PANTHER" id="PTHR46577:SF1">
    <property type="entry name" value="HTH-TYPE TRANSCRIPTIONAL REGULATORY PROTEIN GABR"/>
    <property type="match status" value="1"/>
</dbReference>
<name>U1M1H3_SEGRC</name>
<evidence type="ECO:0000259" key="6">
    <source>
        <dbReference type="PROSITE" id="PS50949"/>
    </source>
</evidence>
<keyword evidence="3" id="KW-0805">Transcription regulation</keyword>
<evidence type="ECO:0000313" key="8">
    <source>
        <dbReference type="Proteomes" id="UP000004816"/>
    </source>
</evidence>
<dbReference type="InterPro" id="IPR015422">
    <property type="entry name" value="PyrdxlP-dep_Trfase_small"/>
</dbReference>
<dbReference type="eggNOG" id="COG1167">
    <property type="taxonomic scope" value="Bacteria"/>
</dbReference>
<protein>
    <recommendedName>
        <fullName evidence="6">HTH gntR-type domain-containing protein</fullName>
    </recommendedName>
</protein>
<reference evidence="7 8" key="1">
    <citation type="journal article" date="2011" name="Stand. Genomic Sci.">
        <title>High quality draft genome sequence of Segniliparus rugosus CDC 945(T)= (ATCC BAA-974(T)).</title>
        <authorList>
            <person name="Earl A.M."/>
            <person name="Desjardins C.A."/>
            <person name="Fitzgerald M.G."/>
            <person name="Arachchi H.M."/>
            <person name="Zeng Q."/>
            <person name="Mehta T."/>
            <person name="Griggs A."/>
            <person name="Birren B.W."/>
            <person name="Toney N.C."/>
            <person name="Carr J."/>
            <person name="Posey J."/>
            <person name="Butler W.R."/>
        </authorList>
    </citation>
    <scope>NUCLEOTIDE SEQUENCE [LARGE SCALE GENOMIC DNA]</scope>
    <source>
        <strain evidence="8">ATCC BAA-974 / DSM 45345 / CCUG 50838 / CIP 108380 / JCM 13579 / CDC 945</strain>
    </source>
</reference>
<dbReference type="InterPro" id="IPR051446">
    <property type="entry name" value="HTH_trans_reg/aminotransferase"/>
</dbReference>
<dbReference type="STRING" id="679197.HMPREF9336_04376"/>
<dbReference type="AlphaFoldDB" id="U1M1H3"/>
<comment type="caution">
    <text evidence="7">The sequence shown here is derived from an EMBL/GenBank/DDBJ whole genome shotgun (WGS) entry which is preliminary data.</text>
</comment>
<keyword evidence="8" id="KW-1185">Reference proteome</keyword>
<evidence type="ECO:0000256" key="3">
    <source>
        <dbReference type="ARBA" id="ARBA00023015"/>
    </source>
</evidence>
<dbReference type="InterPro" id="IPR004839">
    <property type="entry name" value="Aminotransferase_I/II_large"/>
</dbReference>
<dbReference type="HOGENOM" id="CLU_017584_0_0_11"/>
<comment type="similarity">
    <text evidence="1">In the C-terminal section; belongs to the class-I pyridoxal-phosphate-dependent aminotransferase family.</text>
</comment>
<dbReference type="SUPFAM" id="SSF46785">
    <property type="entry name" value="Winged helix' DNA-binding domain"/>
    <property type="match status" value="1"/>
</dbReference>
<dbReference type="Gene3D" id="3.90.1150.10">
    <property type="entry name" value="Aspartate Aminotransferase, domain 1"/>
    <property type="match status" value="1"/>
</dbReference>
<dbReference type="Pfam" id="PF00155">
    <property type="entry name" value="Aminotran_1_2"/>
    <property type="match status" value="1"/>
</dbReference>
<organism evidence="7 8">
    <name type="scientific">Segniliparus rugosus (strain ATCC BAA-974 / DSM 45345 / CCUG 50838 / CIP 108380 / JCM 13579 / CDC 945)</name>
    <dbReference type="NCBI Taxonomy" id="679197"/>
    <lineage>
        <taxon>Bacteria</taxon>
        <taxon>Bacillati</taxon>
        <taxon>Actinomycetota</taxon>
        <taxon>Actinomycetes</taxon>
        <taxon>Mycobacteriales</taxon>
        <taxon>Segniliparaceae</taxon>
        <taxon>Segniliparus</taxon>
    </lineage>
</organism>
<keyword evidence="2" id="KW-0663">Pyridoxal phosphate</keyword>
<dbReference type="PANTHER" id="PTHR46577">
    <property type="entry name" value="HTH-TYPE TRANSCRIPTIONAL REGULATORY PROTEIN GABR"/>
    <property type="match status" value="1"/>
</dbReference>
<evidence type="ECO:0000256" key="1">
    <source>
        <dbReference type="ARBA" id="ARBA00005384"/>
    </source>
</evidence>
<dbReference type="CDD" id="cd07377">
    <property type="entry name" value="WHTH_GntR"/>
    <property type="match status" value="1"/>
</dbReference>
<dbReference type="InterPro" id="IPR015424">
    <property type="entry name" value="PyrdxlP-dep_Trfase"/>
</dbReference>
<dbReference type="Pfam" id="PF00392">
    <property type="entry name" value="GntR"/>
    <property type="match status" value="1"/>
</dbReference>
<dbReference type="RefSeq" id="WP_021030906.1">
    <property type="nucleotide sequence ID" value="NZ_KI391954.1"/>
</dbReference>
<dbReference type="GO" id="GO:0030170">
    <property type="term" value="F:pyridoxal phosphate binding"/>
    <property type="evidence" value="ECO:0007669"/>
    <property type="project" value="InterPro"/>
</dbReference>